<feature type="chain" id="PRO_5012168526" evidence="1">
    <location>
        <begin position="18"/>
        <end position="172"/>
    </location>
</feature>
<reference evidence="2 3" key="1">
    <citation type="submission" date="2017-03" db="EMBL/GenBank/DDBJ databases">
        <title>WGS assembly of Porphyra umbilicalis.</title>
        <authorList>
            <person name="Brawley S.H."/>
            <person name="Blouin N.A."/>
            <person name="Ficko-Blean E."/>
            <person name="Wheeler G.L."/>
            <person name="Lohr M."/>
            <person name="Goodson H.V."/>
            <person name="Jenkins J.W."/>
            <person name="Blaby-Haas C.E."/>
            <person name="Helliwell K.E."/>
            <person name="Chan C."/>
            <person name="Marriage T."/>
            <person name="Bhattacharya D."/>
            <person name="Klein A.S."/>
            <person name="Badis Y."/>
            <person name="Brodie J."/>
            <person name="Cao Y."/>
            <person name="Collen J."/>
            <person name="Dittami S.M."/>
            <person name="Gachon C.M."/>
            <person name="Green B.R."/>
            <person name="Karpowicz S."/>
            <person name="Kim J.W."/>
            <person name="Kudahl U."/>
            <person name="Lin S."/>
            <person name="Michel G."/>
            <person name="Mittag M."/>
            <person name="Olson B.J."/>
            <person name="Pangilinan J."/>
            <person name="Peng Y."/>
            <person name="Qiu H."/>
            <person name="Shu S."/>
            <person name="Singer J.T."/>
            <person name="Smith A.G."/>
            <person name="Sprecher B.N."/>
            <person name="Wagner V."/>
            <person name="Wang W."/>
            <person name="Wang Z.-Y."/>
            <person name="Yan J."/>
            <person name="Yarish C."/>
            <person name="Zoeuner-Riek S."/>
            <person name="Zhuang Y."/>
            <person name="Zou Y."/>
            <person name="Lindquist E.A."/>
            <person name="Grimwood J."/>
            <person name="Barry K."/>
            <person name="Rokhsar D.S."/>
            <person name="Schmutz J."/>
            <person name="Stiller J.W."/>
            <person name="Grossman A.R."/>
            <person name="Prochnik S.E."/>
        </authorList>
    </citation>
    <scope>NUCLEOTIDE SEQUENCE [LARGE SCALE GENOMIC DNA]</scope>
    <source>
        <strain evidence="2">4086291</strain>
    </source>
</reference>
<gene>
    <name evidence="2" type="ORF">BU14_0448s0003</name>
</gene>
<proteinExistence type="predicted"/>
<protein>
    <submittedName>
        <fullName evidence="2">Uncharacterized protein</fullName>
    </submittedName>
</protein>
<organism evidence="2 3">
    <name type="scientific">Porphyra umbilicalis</name>
    <name type="common">Purple laver</name>
    <name type="synonym">Red alga</name>
    <dbReference type="NCBI Taxonomy" id="2786"/>
    <lineage>
        <taxon>Eukaryota</taxon>
        <taxon>Rhodophyta</taxon>
        <taxon>Bangiophyceae</taxon>
        <taxon>Bangiales</taxon>
        <taxon>Bangiaceae</taxon>
        <taxon>Porphyra</taxon>
    </lineage>
</organism>
<name>A0A1X6NUR6_PORUM</name>
<dbReference type="AlphaFoldDB" id="A0A1X6NUR6"/>
<dbReference type="Proteomes" id="UP000218209">
    <property type="component" value="Unassembled WGS sequence"/>
</dbReference>
<sequence length="172" mass="18435">MLAAAVAAACLPAMAAAAATPPPRLSTSGTRTRLSFQTGLNHVSDIDFRLLFRVTRDDFQTLHAAVARRLAVEEGMAVLSSGACIPTECRLAFCLRMLASASYLDCFFFVLSALDSEPFLQNIKFPSSPSELATQSDLFSRGGRSLLRGCVSAIDGIALRICRPQADAYKSI</sequence>
<evidence type="ECO:0000313" key="3">
    <source>
        <dbReference type="Proteomes" id="UP000218209"/>
    </source>
</evidence>
<dbReference type="OrthoDB" id="2668416at2759"/>
<accession>A0A1X6NUR6</accession>
<dbReference type="EMBL" id="KV919070">
    <property type="protein sequence ID" value="OSX72305.1"/>
    <property type="molecule type" value="Genomic_DNA"/>
</dbReference>
<evidence type="ECO:0000313" key="2">
    <source>
        <dbReference type="EMBL" id="OSX72305.1"/>
    </source>
</evidence>
<evidence type="ECO:0000256" key="1">
    <source>
        <dbReference type="SAM" id="SignalP"/>
    </source>
</evidence>
<feature type="signal peptide" evidence="1">
    <location>
        <begin position="1"/>
        <end position="17"/>
    </location>
</feature>
<keyword evidence="3" id="KW-1185">Reference proteome</keyword>
<keyword evidence="1" id="KW-0732">Signal</keyword>